<feature type="signal peptide" evidence="1">
    <location>
        <begin position="1"/>
        <end position="32"/>
    </location>
</feature>
<gene>
    <name evidence="2" type="ORF">FH965_35280</name>
</gene>
<evidence type="ECO:0000313" key="3">
    <source>
        <dbReference type="Proteomes" id="UP000316806"/>
    </source>
</evidence>
<evidence type="ECO:0000256" key="1">
    <source>
        <dbReference type="SAM" id="SignalP"/>
    </source>
</evidence>
<reference evidence="2 3" key="1">
    <citation type="journal article" date="2019" name="J. Ind. Microbiol. Biotechnol.">
        <title>The complete genomic sequence of Streptomyces spectabilis NRRL-2792 and identification of secondary metabolite biosynthetic gene clusters.</title>
        <authorList>
            <person name="Sinha A."/>
            <person name="Phillips-Salemka S."/>
            <person name="Niraula T.A."/>
            <person name="Short K.A."/>
            <person name="Niraula N.P."/>
        </authorList>
    </citation>
    <scope>NUCLEOTIDE SEQUENCE [LARGE SCALE GENOMIC DNA]</scope>
    <source>
        <strain evidence="2 3">NRRL 2792</strain>
    </source>
</reference>
<evidence type="ECO:0000313" key="2">
    <source>
        <dbReference type="EMBL" id="QDQ15172.1"/>
    </source>
</evidence>
<name>A0A516RHN9_STRST</name>
<proteinExistence type="predicted"/>
<dbReference type="RefSeq" id="WP_144322375.1">
    <property type="nucleotide sequence ID" value="NZ_CP040916.1"/>
</dbReference>
<dbReference type="AlphaFoldDB" id="A0A516RHN9"/>
<dbReference type="EMBL" id="CP040916">
    <property type="protein sequence ID" value="QDQ15172.1"/>
    <property type="molecule type" value="Genomic_DNA"/>
</dbReference>
<dbReference type="Proteomes" id="UP000316806">
    <property type="component" value="Chromosome"/>
</dbReference>
<feature type="chain" id="PRO_5022187054" evidence="1">
    <location>
        <begin position="33"/>
        <end position="120"/>
    </location>
</feature>
<organism evidence="2 3">
    <name type="scientific">Streptomyces spectabilis</name>
    <dbReference type="NCBI Taxonomy" id="68270"/>
    <lineage>
        <taxon>Bacteria</taxon>
        <taxon>Bacillati</taxon>
        <taxon>Actinomycetota</taxon>
        <taxon>Actinomycetes</taxon>
        <taxon>Kitasatosporales</taxon>
        <taxon>Streptomycetaceae</taxon>
        <taxon>Streptomyces</taxon>
    </lineage>
</organism>
<keyword evidence="1" id="KW-0732">Signal</keyword>
<sequence>MAGTRLKFSSTAAAAALAAVALTGLGAGTANAAEWPPLREGAYLYSGTHGTGKEFRVDLDDVGTCHTLSTPPRSLQIVSGSGSLVLYPGADCTGASSWASGSLAQSDLPWAARSYRVVPA</sequence>
<accession>A0A516RHN9</accession>
<protein>
    <submittedName>
        <fullName evidence="2">Uncharacterized protein</fullName>
    </submittedName>
</protein>